<organism evidence="9 10">
    <name type="scientific">Uncinula necator</name>
    <name type="common">Grape powdery mildew</name>
    <dbReference type="NCBI Taxonomy" id="52586"/>
    <lineage>
        <taxon>Eukaryota</taxon>
        <taxon>Fungi</taxon>
        <taxon>Dikarya</taxon>
        <taxon>Ascomycota</taxon>
        <taxon>Pezizomycotina</taxon>
        <taxon>Leotiomycetes</taxon>
        <taxon>Erysiphales</taxon>
        <taxon>Erysiphaceae</taxon>
        <taxon>Erysiphe</taxon>
    </lineage>
</organism>
<protein>
    <submittedName>
        <fullName evidence="9">Putative cation efflux family protein</fullName>
    </submittedName>
</protein>
<name>A0A0B1PAU6_UNCNE</name>
<dbReference type="InterPro" id="IPR036837">
    <property type="entry name" value="Cation_efflux_CTD_sf"/>
</dbReference>
<evidence type="ECO:0000256" key="7">
    <source>
        <dbReference type="ARBA" id="ARBA00023136"/>
    </source>
</evidence>
<evidence type="ECO:0000313" key="9">
    <source>
        <dbReference type="EMBL" id="KHJ34101.1"/>
    </source>
</evidence>
<evidence type="ECO:0000256" key="2">
    <source>
        <dbReference type="ARBA" id="ARBA00008873"/>
    </source>
</evidence>
<dbReference type="InterPro" id="IPR058533">
    <property type="entry name" value="Cation_efflux_TM"/>
</dbReference>
<keyword evidence="4" id="KW-0812">Transmembrane</keyword>
<dbReference type="PANTHER" id="PTHR43840:SF15">
    <property type="entry name" value="MITOCHONDRIAL METAL TRANSPORTER 1-RELATED"/>
    <property type="match status" value="1"/>
</dbReference>
<dbReference type="Proteomes" id="UP000030854">
    <property type="component" value="Unassembled WGS sequence"/>
</dbReference>
<keyword evidence="5" id="KW-1133">Transmembrane helix</keyword>
<reference evidence="9 10" key="1">
    <citation type="journal article" date="2014" name="BMC Genomics">
        <title>Adaptive genomic structural variation in the grape powdery mildew pathogen, Erysiphe necator.</title>
        <authorList>
            <person name="Jones L."/>
            <person name="Riaz S."/>
            <person name="Morales-Cruz A."/>
            <person name="Amrine K.C."/>
            <person name="McGuire B."/>
            <person name="Gubler W.D."/>
            <person name="Walker M.A."/>
            <person name="Cantu D."/>
        </authorList>
    </citation>
    <scope>NUCLEOTIDE SEQUENCE [LARGE SCALE GENOMIC DNA]</scope>
    <source>
        <strain evidence="10">c</strain>
    </source>
</reference>
<evidence type="ECO:0000259" key="8">
    <source>
        <dbReference type="Pfam" id="PF01545"/>
    </source>
</evidence>
<dbReference type="GO" id="GO:0008324">
    <property type="term" value="F:monoatomic cation transmembrane transporter activity"/>
    <property type="evidence" value="ECO:0007669"/>
    <property type="project" value="InterPro"/>
</dbReference>
<dbReference type="FunFam" id="3.30.70.1350:FF:000010">
    <property type="entry name" value="Cation efflux family protein, putative"/>
    <property type="match status" value="1"/>
</dbReference>
<evidence type="ECO:0000256" key="5">
    <source>
        <dbReference type="ARBA" id="ARBA00022989"/>
    </source>
</evidence>
<evidence type="ECO:0000256" key="3">
    <source>
        <dbReference type="ARBA" id="ARBA00022448"/>
    </source>
</evidence>
<dbReference type="GO" id="GO:0030003">
    <property type="term" value="P:intracellular monoatomic cation homeostasis"/>
    <property type="evidence" value="ECO:0007669"/>
    <property type="project" value="UniProtKB-ARBA"/>
</dbReference>
<dbReference type="GO" id="GO:0098771">
    <property type="term" value="P:inorganic ion homeostasis"/>
    <property type="evidence" value="ECO:0007669"/>
    <property type="project" value="UniProtKB-ARBA"/>
</dbReference>
<keyword evidence="6" id="KW-0406">Ion transport</keyword>
<sequence>MIADAWHSLTDMASDVLTLATVSCSKMPPTGYFPTGFGKIESLGALGVSSMLLIGGCFMCYHSCEILYAQFFLHSAIENVTHFHSHSHGSSTIPSIHAAWLALGTIFLKEWLYHATMRVAKRQKSSVLASNATHHRVDSLTGFVTFFAILGANFLREATWLDPVGGFIISLLVIKGGCGNTMSALYELADKSVEEEVKTSIKQNVKSTLEEIRYGSYVELQDIEGLKSGQNYLIRLQLAVPPTWSVQTMAVIEKELRESIGSKIRGVRRVQIRFVSKDNKSNSFHDEFITRGVNQQLENQIKQSNS</sequence>
<dbReference type="FunFam" id="1.20.1510.10:FF:000013">
    <property type="entry name" value="Cation efflux family protein"/>
    <property type="match status" value="1"/>
</dbReference>
<keyword evidence="7" id="KW-0472">Membrane</keyword>
<accession>A0A0B1PAU6</accession>
<dbReference type="HOGENOM" id="CLU_013430_12_1_1"/>
<gene>
    <name evidence="9" type="ORF">EV44_g6360</name>
</gene>
<dbReference type="InterPro" id="IPR050291">
    <property type="entry name" value="CDF_Transporter"/>
</dbReference>
<evidence type="ECO:0000256" key="6">
    <source>
        <dbReference type="ARBA" id="ARBA00023065"/>
    </source>
</evidence>
<dbReference type="OMA" id="DVMIHIN"/>
<comment type="similarity">
    <text evidence="2">Belongs to the cation diffusion facilitator (CDF) transporter (TC 2.A.4) family. SLC30A subfamily.</text>
</comment>
<dbReference type="STRING" id="52586.A0A0B1PAU6"/>
<evidence type="ECO:0000313" key="10">
    <source>
        <dbReference type="Proteomes" id="UP000030854"/>
    </source>
</evidence>
<dbReference type="GO" id="GO:0005739">
    <property type="term" value="C:mitochondrion"/>
    <property type="evidence" value="ECO:0007669"/>
    <property type="project" value="UniProtKB-ARBA"/>
</dbReference>
<dbReference type="Gene3D" id="3.30.70.1350">
    <property type="entry name" value="Cation efflux protein, cytoplasmic domain"/>
    <property type="match status" value="1"/>
</dbReference>
<dbReference type="EMBL" id="JNVN01001055">
    <property type="protein sequence ID" value="KHJ34101.1"/>
    <property type="molecule type" value="Genomic_DNA"/>
</dbReference>
<dbReference type="InterPro" id="IPR002524">
    <property type="entry name" value="Cation_efflux"/>
</dbReference>
<dbReference type="SUPFAM" id="SSF161111">
    <property type="entry name" value="Cation efflux protein transmembrane domain-like"/>
    <property type="match status" value="1"/>
</dbReference>
<feature type="domain" description="Cation efflux protein transmembrane" evidence="8">
    <location>
        <begin position="1"/>
        <end position="188"/>
    </location>
</feature>
<dbReference type="PANTHER" id="PTHR43840">
    <property type="entry name" value="MITOCHONDRIAL METAL TRANSPORTER 1-RELATED"/>
    <property type="match status" value="1"/>
</dbReference>
<keyword evidence="10" id="KW-1185">Reference proteome</keyword>
<dbReference type="InterPro" id="IPR027469">
    <property type="entry name" value="Cation_efflux_TMD_sf"/>
</dbReference>
<dbReference type="NCBIfam" id="TIGR01297">
    <property type="entry name" value="CDF"/>
    <property type="match status" value="1"/>
</dbReference>
<dbReference type="GO" id="GO:0016020">
    <property type="term" value="C:membrane"/>
    <property type="evidence" value="ECO:0007669"/>
    <property type="project" value="UniProtKB-SubCell"/>
</dbReference>
<keyword evidence="3" id="KW-0813">Transport</keyword>
<proteinExistence type="inferred from homology"/>
<comment type="subcellular location">
    <subcellularLocation>
        <location evidence="1">Membrane</location>
        <topology evidence="1">Multi-pass membrane protein</topology>
    </subcellularLocation>
</comment>
<evidence type="ECO:0000256" key="4">
    <source>
        <dbReference type="ARBA" id="ARBA00022692"/>
    </source>
</evidence>
<comment type="caution">
    <text evidence="9">The sequence shown here is derived from an EMBL/GenBank/DDBJ whole genome shotgun (WGS) entry which is preliminary data.</text>
</comment>
<dbReference type="Pfam" id="PF01545">
    <property type="entry name" value="Cation_efflux"/>
    <property type="match status" value="1"/>
</dbReference>
<dbReference type="Gene3D" id="1.20.1510.10">
    <property type="entry name" value="Cation efflux protein transmembrane domain"/>
    <property type="match status" value="1"/>
</dbReference>
<evidence type="ECO:0000256" key="1">
    <source>
        <dbReference type="ARBA" id="ARBA00004141"/>
    </source>
</evidence>
<dbReference type="AlphaFoldDB" id="A0A0B1PAU6"/>